<sequence>MKKIVAGATGICLALALAACGSKTSNDTAANDTLANETVLNEELPTEGNFASVGNGTDLGALPANATGDNVSATAGNTL</sequence>
<evidence type="ECO:0000313" key="2">
    <source>
        <dbReference type="EMBL" id="MBW6531009.1"/>
    </source>
</evidence>
<comment type="caution">
    <text evidence="2">The sequence shown here is derived from an EMBL/GenBank/DDBJ whole genome shotgun (WGS) entry which is preliminary data.</text>
</comment>
<dbReference type="Proteomes" id="UP000759103">
    <property type="component" value="Unassembled WGS sequence"/>
</dbReference>
<feature type="signal peptide" evidence="1">
    <location>
        <begin position="1"/>
        <end position="18"/>
    </location>
</feature>
<accession>A0ABS7BN24</accession>
<dbReference type="RefSeq" id="WP_219748417.1">
    <property type="nucleotide sequence ID" value="NZ_JAHXZN010000002.1"/>
</dbReference>
<organism evidence="2 3">
    <name type="scientific">Sphingomonas citri</name>
    <dbReference type="NCBI Taxonomy" id="2862499"/>
    <lineage>
        <taxon>Bacteria</taxon>
        <taxon>Pseudomonadati</taxon>
        <taxon>Pseudomonadota</taxon>
        <taxon>Alphaproteobacteria</taxon>
        <taxon>Sphingomonadales</taxon>
        <taxon>Sphingomonadaceae</taxon>
        <taxon>Sphingomonas</taxon>
    </lineage>
</organism>
<feature type="chain" id="PRO_5045206781" evidence="1">
    <location>
        <begin position="19"/>
        <end position="79"/>
    </location>
</feature>
<gene>
    <name evidence="2" type="ORF">KZ820_09715</name>
</gene>
<evidence type="ECO:0000313" key="3">
    <source>
        <dbReference type="Proteomes" id="UP000759103"/>
    </source>
</evidence>
<protein>
    <submittedName>
        <fullName evidence="2">Uncharacterized protein</fullName>
    </submittedName>
</protein>
<reference evidence="2 3" key="1">
    <citation type="submission" date="2021-07" db="EMBL/GenBank/DDBJ databases">
        <title>Sphingomonas sp.</title>
        <authorList>
            <person name="Feng G."/>
            <person name="Li J."/>
            <person name="Pan M."/>
        </authorList>
    </citation>
    <scope>NUCLEOTIDE SEQUENCE [LARGE SCALE GENOMIC DNA]</scope>
    <source>
        <strain evidence="2 3">RRHST34</strain>
    </source>
</reference>
<dbReference type="PROSITE" id="PS51257">
    <property type="entry name" value="PROKAR_LIPOPROTEIN"/>
    <property type="match status" value="1"/>
</dbReference>
<name>A0ABS7BN24_9SPHN</name>
<dbReference type="EMBL" id="JAHXZN010000002">
    <property type="protein sequence ID" value="MBW6531009.1"/>
    <property type="molecule type" value="Genomic_DNA"/>
</dbReference>
<keyword evidence="3" id="KW-1185">Reference proteome</keyword>
<proteinExistence type="predicted"/>
<keyword evidence="1" id="KW-0732">Signal</keyword>
<evidence type="ECO:0000256" key="1">
    <source>
        <dbReference type="SAM" id="SignalP"/>
    </source>
</evidence>